<dbReference type="AlphaFoldDB" id="A0AAW2YAP0"/>
<organism evidence="2">
    <name type="scientific">Sesamum latifolium</name>
    <dbReference type="NCBI Taxonomy" id="2727402"/>
    <lineage>
        <taxon>Eukaryota</taxon>
        <taxon>Viridiplantae</taxon>
        <taxon>Streptophyta</taxon>
        <taxon>Embryophyta</taxon>
        <taxon>Tracheophyta</taxon>
        <taxon>Spermatophyta</taxon>
        <taxon>Magnoliopsida</taxon>
        <taxon>eudicotyledons</taxon>
        <taxon>Gunneridae</taxon>
        <taxon>Pentapetalae</taxon>
        <taxon>asterids</taxon>
        <taxon>lamiids</taxon>
        <taxon>Lamiales</taxon>
        <taxon>Pedaliaceae</taxon>
        <taxon>Sesamum</taxon>
    </lineage>
</organism>
<proteinExistence type="predicted"/>
<accession>A0AAW2YAP0</accession>
<evidence type="ECO:0000259" key="1">
    <source>
        <dbReference type="Pfam" id="PF07727"/>
    </source>
</evidence>
<protein>
    <recommendedName>
        <fullName evidence="1">Reverse transcriptase Ty1/copia-type domain-containing protein</fullName>
    </recommendedName>
</protein>
<dbReference type="Pfam" id="PF07727">
    <property type="entry name" value="RVT_2"/>
    <property type="match status" value="1"/>
</dbReference>
<reference evidence="2" key="2">
    <citation type="journal article" date="2024" name="Plant">
        <title>Genomic evolution and insights into agronomic trait innovations of Sesamum species.</title>
        <authorList>
            <person name="Miao H."/>
            <person name="Wang L."/>
            <person name="Qu L."/>
            <person name="Liu H."/>
            <person name="Sun Y."/>
            <person name="Le M."/>
            <person name="Wang Q."/>
            <person name="Wei S."/>
            <person name="Zheng Y."/>
            <person name="Lin W."/>
            <person name="Duan Y."/>
            <person name="Cao H."/>
            <person name="Xiong S."/>
            <person name="Wang X."/>
            <person name="Wei L."/>
            <person name="Li C."/>
            <person name="Ma Q."/>
            <person name="Ju M."/>
            <person name="Zhao R."/>
            <person name="Li G."/>
            <person name="Mu C."/>
            <person name="Tian Q."/>
            <person name="Mei H."/>
            <person name="Zhang T."/>
            <person name="Gao T."/>
            <person name="Zhang H."/>
        </authorList>
    </citation>
    <scope>NUCLEOTIDE SEQUENCE</scope>
    <source>
        <strain evidence="2">KEN1</strain>
    </source>
</reference>
<name>A0AAW2YAP0_9LAMI</name>
<gene>
    <name evidence="2" type="ORF">Slati_0168900</name>
</gene>
<sequence>MNIVSHRRQTWDIYTILVSWSTEVEPTELTHGDRYMEALEAQRSIYDLKQAFQSWNIRFDKVIRGYDFIKNESDPCVYKISGSSVAYLVLYVEDILLIGNDVEMLGHTKAWLST</sequence>
<dbReference type="EMBL" id="JACGWN010000001">
    <property type="protein sequence ID" value="KAL0462813.1"/>
    <property type="molecule type" value="Genomic_DNA"/>
</dbReference>
<feature type="domain" description="Reverse transcriptase Ty1/copia-type" evidence="1">
    <location>
        <begin position="40"/>
        <end position="112"/>
    </location>
</feature>
<dbReference type="InterPro" id="IPR013103">
    <property type="entry name" value="RVT_2"/>
</dbReference>
<reference evidence="2" key="1">
    <citation type="submission" date="2020-06" db="EMBL/GenBank/DDBJ databases">
        <authorList>
            <person name="Li T."/>
            <person name="Hu X."/>
            <person name="Zhang T."/>
            <person name="Song X."/>
            <person name="Zhang H."/>
            <person name="Dai N."/>
            <person name="Sheng W."/>
            <person name="Hou X."/>
            <person name="Wei L."/>
        </authorList>
    </citation>
    <scope>NUCLEOTIDE SEQUENCE</scope>
    <source>
        <strain evidence="2">KEN1</strain>
        <tissue evidence="2">Leaf</tissue>
    </source>
</reference>
<comment type="caution">
    <text evidence="2">The sequence shown here is derived from an EMBL/GenBank/DDBJ whole genome shotgun (WGS) entry which is preliminary data.</text>
</comment>
<evidence type="ECO:0000313" key="2">
    <source>
        <dbReference type="EMBL" id="KAL0462813.1"/>
    </source>
</evidence>